<reference evidence="1" key="1">
    <citation type="submission" date="2025-08" db="UniProtKB">
        <authorList>
            <consortium name="Ensembl"/>
        </authorList>
    </citation>
    <scope>IDENTIFICATION</scope>
</reference>
<name>A0A3B5LWZ2_9TELE</name>
<proteinExistence type="predicted"/>
<keyword evidence="2" id="KW-1185">Reference proteome</keyword>
<accession>A0A3B5LWZ2</accession>
<dbReference type="GeneTree" id="ENSGT00940000181969"/>
<evidence type="ECO:0000313" key="1">
    <source>
        <dbReference type="Ensembl" id="ENSXCOP00000015662.1"/>
    </source>
</evidence>
<reference evidence="1" key="2">
    <citation type="submission" date="2025-09" db="UniProtKB">
        <authorList>
            <consortium name="Ensembl"/>
        </authorList>
    </citation>
    <scope>IDENTIFICATION</scope>
</reference>
<protein>
    <submittedName>
        <fullName evidence="1">Uncharacterized protein</fullName>
    </submittedName>
</protein>
<dbReference type="Ensembl" id="ENSXCOT00000015856.1">
    <property type="protein sequence ID" value="ENSXCOP00000015662.1"/>
    <property type="gene ID" value="ENSXCOG00000011830.1"/>
</dbReference>
<sequence length="181" mass="19545">MTCWLFSSTTSTEGVILKPAEGVVSCSTSNDVGLLESPEGPDSPWTSGDSSSSLMGLSMTNSYLIKCWWLNLHRFPLARVSFLTLSSSSRDLCAAILLGCLFCRPVDCLTETFRGCTVCFCSLCSSLFGCKPGALRPLLELTRPCGPCSCRFLCDCAGCDVCLPATECLDLAMEISQMLYH</sequence>
<dbReference type="AlphaFoldDB" id="A0A3B5LWZ2"/>
<dbReference type="Proteomes" id="UP000261380">
    <property type="component" value="Unplaced"/>
</dbReference>
<evidence type="ECO:0000313" key="2">
    <source>
        <dbReference type="Proteomes" id="UP000261380"/>
    </source>
</evidence>
<organism evidence="1 2">
    <name type="scientific">Xiphophorus couchianus</name>
    <name type="common">Monterrey platyfish</name>
    <dbReference type="NCBI Taxonomy" id="32473"/>
    <lineage>
        <taxon>Eukaryota</taxon>
        <taxon>Metazoa</taxon>
        <taxon>Chordata</taxon>
        <taxon>Craniata</taxon>
        <taxon>Vertebrata</taxon>
        <taxon>Euteleostomi</taxon>
        <taxon>Actinopterygii</taxon>
        <taxon>Neopterygii</taxon>
        <taxon>Teleostei</taxon>
        <taxon>Neoteleostei</taxon>
        <taxon>Acanthomorphata</taxon>
        <taxon>Ovalentaria</taxon>
        <taxon>Atherinomorphae</taxon>
        <taxon>Cyprinodontiformes</taxon>
        <taxon>Poeciliidae</taxon>
        <taxon>Poeciliinae</taxon>
        <taxon>Xiphophorus</taxon>
    </lineage>
</organism>